<evidence type="ECO:0000256" key="9">
    <source>
        <dbReference type="SAM" id="SignalP"/>
    </source>
</evidence>
<comment type="subcellular location">
    <subcellularLocation>
        <location evidence="1">Membrane</location>
    </subcellularLocation>
</comment>
<dbReference type="GO" id="GO:0009279">
    <property type="term" value="C:cell outer membrane"/>
    <property type="evidence" value="ECO:0007669"/>
    <property type="project" value="UniProtKB-UniRule"/>
</dbReference>
<dbReference type="KEGG" id="sku:Sulku_0432"/>
<sequence length="746" mass="83967">MKTITLSLIVASALVHASAQNVQSIHYDGMVHISEAVAKRLNEVKVGEPLNAAAVDKTVKNFFEQGYFEDVWAEEEEGKVTFHFKEKPTISKIELKGYKENDEEAKKALLQIDKGSLYDPKRVEEAKKRIVDALSQDGKIDSVVEIETEKLENGSMRVTFIANEGQEIIIKKLTYAGVLTQDSEEFDSMIANKEEQFMGWMWGRNDGKMKVAELQYDPLRIRDFYMQRGFLDAKIDEPFVAVDFDHYTAQMSYNIFEGDVYRVSDILLFQDTKVIDDQALLDVITLEKNKPFNIKTFREDAERIKTKIADLGYAYVQVQPDLKKDKEGKSVDVVYRIIPGKKVHIRKVIISGNNRTLDRVVRRELFLAPGDLYSLTNLKDSRNAIGRTGYFESNTIEEKRIDDETMDLIVQTKEAPTGNIQLGGGYGSFGGILVSVAVSDRNIFGSGINVGLNLEKSQRTSNYSFNISNPRLNDSDFSGNFSVYNSSTEYDSYSTDSKGISVGTGHRFNRFVNGYVGYNYSQNSYSDIDLNTTTLDPRYYESYSKSSVVVSATFDNTDDYYVPREGMTLSESIEMAGVGGDAEFWKSRTTFGVYQGLQKWTDFDLILRYKARFNYASEGGGYLPLGEKFYMGGIGSVRGYQAYSISPTKGVDRNGDPYKIGGTQTFSNNLEFSVPLVPEAKMRATAFIDYGMIGESSISEIKRGGYGVSLEWFSPVGPLQLVFANPIGDKEHDDIAHFEFTIGQRF</sequence>
<gene>
    <name evidence="11" type="ordered locus">Sulku_0432</name>
</gene>
<evidence type="ECO:0000256" key="1">
    <source>
        <dbReference type="ARBA" id="ARBA00004370"/>
    </source>
</evidence>
<evidence type="ECO:0000256" key="3">
    <source>
        <dbReference type="ARBA" id="ARBA00022692"/>
    </source>
</evidence>
<feature type="domain" description="POTRA" evidence="10">
    <location>
        <begin position="261"/>
        <end position="340"/>
    </location>
</feature>
<dbReference type="Gene3D" id="3.10.20.310">
    <property type="entry name" value="membrane protein fhac"/>
    <property type="match status" value="5"/>
</dbReference>
<proteinExistence type="predicted"/>
<evidence type="ECO:0000259" key="10">
    <source>
        <dbReference type="PROSITE" id="PS51779"/>
    </source>
</evidence>
<feature type="chain" id="PRO_5003188427" description="Outer membrane protein assembly factor BamA" evidence="9">
    <location>
        <begin position="18"/>
        <end position="746"/>
    </location>
</feature>
<evidence type="ECO:0000256" key="7">
    <source>
        <dbReference type="ARBA" id="ARBA00023237"/>
    </source>
</evidence>
<feature type="domain" description="POTRA" evidence="10">
    <location>
        <begin position="343"/>
        <end position="415"/>
    </location>
</feature>
<dbReference type="eggNOG" id="COG4775">
    <property type="taxonomic scope" value="Bacteria"/>
</dbReference>
<keyword evidence="4 9" id="KW-0732">Signal</keyword>
<keyword evidence="5" id="KW-0677">Repeat</keyword>
<dbReference type="EMBL" id="CP002355">
    <property type="protein sequence ID" value="ADR33099.1"/>
    <property type="molecule type" value="Genomic_DNA"/>
</dbReference>
<evidence type="ECO:0000256" key="6">
    <source>
        <dbReference type="ARBA" id="ARBA00023136"/>
    </source>
</evidence>
<dbReference type="InterPro" id="IPR039910">
    <property type="entry name" value="D15-like"/>
</dbReference>
<dbReference type="STRING" id="709032.Sulku_0432"/>
<evidence type="ECO:0000256" key="8">
    <source>
        <dbReference type="NCBIfam" id="TIGR03303"/>
    </source>
</evidence>
<dbReference type="Pfam" id="PF01103">
    <property type="entry name" value="Omp85"/>
    <property type="match status" value="1"/>
</dbReference>
<keyword evidence="7" id="KW-0998">Cell outer membrane</keyword>
<evidence type="ECO:0000313" key="11">
    <source>
        <dbReference type="EMBL" id="ADR33099.1"/>
    </source>
</evidence>
<keyword evidence="2" id="KW-1134">Transmembrane beta strand</keyword>
<dbReference type="PROSITE" id="PS51779">
    <property type="entry name" value="POTRA"/>
    <property type="match status" value="2"/>
</dbReference>
<accession>E4TZL1</accession>
<dbReference type="PIRSF" id="PIRSF006076">
    <property type="entry name" value="OM_assembly_OMP85"/>
    <property type="match status" value="1"/>
</dbReference>
<protein>
    <recommendedName>
        <fullName evidence="8">Outer membrane protein assembly factor BamA</fullName>
    </recommendedName>
</protein>
<dbReference type="InterPro" id="IPR010827">
    <property type="entry name" value="BamA/TamA_POTRA"/>
</dbReference>
<dbReference type="PANTHER" id="PTHR12815:SF23">
    <property type="entry name" value="OUTER MEMBRANE PROTEIN ASSEMBLY FACTOR BAMA"/>
    <property type="match status" value="1"/>
</dbReference>
<keyword evidence="3" id="KW-0812">Transmembrane</keyword>
<dbReference type="InterPro" id="IPR000184">
    <property type="entry name" value="Bac_surfAg_D15"/>
</dbReference>
<dbReference type="Gene3D" id="2.40.160.50">
    <property type="entry name" value="membrane protein fhac: a member of the omp85/tpsb transporter family"/>
    <property type="match status" value="1"/>
</dbReference>
<dbReference type="InterPro" id="IPR023707">
    <property type="entry name" value="OM_assembly_BamA"/>
</dbReference>
<dbReference type="Proteomes" id="UP000008721">
    <property type="component" value="Chromosome"/>
</dbReference>
<reference evidence="11 12" key="1">
    <citation type="journal article" date="2012" name="Stand. Genomic Sci.">
        <title>Complete genome sequence of the sulfur compounds oxidizing chemolithoautotroph Sulfuricurvum kujiense type strain (YK-1(T)).</title>
        <authorList>
            <person name="Han C."/>
            <person name="Kotsyurbenko O."/>
            <person name="Chertkov O."/>
            <person name="Held B."/>
            <person name="Lapidus A."/>
            <person name="Nolan M."/>
            <person name="Lucas S."/>
            <person name="Hammon N."/>
            <person name="Deshpande S."/>
            <person name="Cheng J.F."/>
            <person name="Tapia R."/>
            <person name="Goodwin L.A."/>
            <person name="Pitluck S."/>
            <person name="Liolios K."/>
            <person name="Pagani I."/>
            <person name="Ivanova N."/>
            <person name="Mavromatis K."/>
            <person name="Mikhailova N."/>
            <person name="Pati A."/>
            <person name="Chen A."/>
            <person name="Palaniappan K."/>
            <person name="Land M."/>
            <person name="Hauser L."/>
            <person name="Chang Y.J."/>
            <person name="Jeffries C.D."/>
            <person name="Brambilla E.M."/>
            <person name="Rohde M."/>
            <person name="Spring S."/>
            <person name="Sikorski J."/>
            <person name="Goker M."/>
            <person name="Woyke T."/>
            <person name="Bristow J."/>
            <person name="Eisen J.A."/>
            <person name="Markowitz V."/>
            <person name="Hugenholtz P."/>
            <person name="Kyrpides N.C."/>
            <person name="Klenk H.P."/>
            <person name="Detter J.C."/>
        </authorList>
    </citation>
    <scope>NUCLEOTIDE SEQUENCE [LARGE SCALE GENOMIC DNA]</scope>
    <source>
        <strain evidence="12">ATCC BAA-921 / DSM 16994 / JCM 11577 / YK-1</strain>
    </source>
</reference>
<evidence type="ECO:0000313" key="12">
    <source>
        <dbReference type="Proteomes" id="UP000008721"/>
    </source>
</evidence>
<feature type="signal peptide" evidence="9">
    <location>
        <begin position="1"/>
        <end position="17"/>
    </location>
</feature>
<dbReference type="AlphaFoldDB" id="E4TZL1"/>
<dbReference type="Pfam" id="PF07244">
    <property type="entry name" value="POTRA"/>
    <property type="match status" value="4"/>
</dbReference>
<organism evidence="11 12">
    <name type="scientific">Sulfuricurvum kujiense (strain ATCC BAA-921 / DSM 16994 / JCM 11577 / YK-1)</name>
    <dbReference type="NCBI Taxonomy" id="709032"/>
    <lineage>
        <taxon>Bacteria</taxon>
        <taxon>Pseudomonadati</taxon>
        <taxon>Campylobacterota</taxon>
        <taxon>Epsilonproteobacteria</taxon>
        <taxon>Campylobacterales</taxon>
        <taxon>Sulfurimonadaceae</taxon>
        <taxon>Sulfuricurvum</taxon>
    </lineage>
</organism>
<dbReference type="HOGENOM" id="CLU_007664_1_1_7"/>
<dbReference type="InterPro" id="IPR034746">
    <property type="entry name" value="POTRA"/>
</dbReference>
<name>E4TZL1_SULKY</name>
<dbReference type="NCBIfam" id="TIGR03303">
    <property type="entry name" value="OM_YaeT"/>
    <property type="match status" value="1"/>
</dbReference>
<dbReference type="PANTHER" id="PTHR12815">
    <property type="entry name" value="SORTING AND ASSEMBLY MACHINERY SAMM50 PROTEIN FAMILY MEMBER"/>
    <property type="match status" value="1"/>
</dbReference>
<dbReference type="RefSeq" id="WP_013459296.1">
    <property type="nucleotide sequence ID" value="NC_014762.1"/>
</dbReference>
<evidence type="ECO:0000256" key="5">
    <source>
        <dbReference type="ARBA" id="ARBA00022737"/>
    </source>
</evidence>
<evidence type="ECO:0000256" key="2">
    <source>
        <dbReference type="ARBA" id="ARBA00022452"/>
    </source>
</evidence>
<keyword evidence="12" id="KW-1185">Reference proteome</keyword>
<keyword evidence="6" id="KW-0472">Membrane</keyword>
<dbReference type="GO" id="GO:0071709">
    <property type="term" value="P:membrane assembly"/>
    <property type="evidence" value="ECO:0007669"/>
    <property type="project" value="InterPro"/>
</dbReference>
<evidence type="ECO:0000256" key="4">
    <source>
        <dbReference type="ARBA" id="ARBA00022729"/>
    </source>
</evidence>